<keyword evidence="1" id="KW-0732">Signal</keyword>
<evidence type="ECO:0000313" key="3">
    <source>
        <dbReference type="Proteomes" id="UP001208114"/>
    </source>
</evidence>
<feature type="chain" id="PRO_5045563261" description="YD repeat-containing protein" evidence="1">
    <location>
        <begin position="20"/>
        <end position="1138"/>
    </location>
</feature>
<dbReference type="EMBL" id="JAOTEN010000001">
    <property type="protein sequence ID" value="MCU7613904.1"/>
    <property type="molecule type" value="Genomic_DNA"/>
</dbReference>
<reference evidence="3" key="1">
    <citation type="submission" date="2023-07" db="EMBL/GenBank/DDBJ databases">
        <title>Chryseobacterium sp. GMJ5 Genome sequencing and assembly.</title>
        <authorList>
            <person name="Jung Y."/>
        </authorList>
    </citation>
    <scope>NUCLEOTIDE SEQUENCE [LARGE SCALE GENOMIC DNA]</scope>
    <source>
        <strain evidence="3">GMJ5</strain>
    </source>
</reference>
<evidence type="ECO:0000313" key="2">
    <source>
        <dbReference type="EMBL" id="MCU7613904.1"/>
    </source>
</evidence>
<evidence type="ECO:0000256" key="1">
    <source>
        <dbReference type="SAM" id="SignalP"/>
    </source>
</evidence>
<evidence type="ECO:0008006" key="4">
    <source>
        <dbReference type="Google" id="ProtNLM"/>
    </source>
</evidence>
<dbReference type="Proteomes" id="UP001208114">
    <property type="component" value="Unassembled WGS sequence"/>
</dbReference>
<dbReference type="Gene3D" id="2.180.10.10">
    <property type="entry name" value="RHS repeat-associated core"/>
    <property type="match status" value="1"/>
</dbReference>
<sequence length="1138" mass="127625">MKNNILFILLLIAASITKAQSSSGDVEKSYVGNINEMFPAAPTSNNLMKFEEVPVSYYTGIPDISLPLVNISTTNKNVTVSVQLKYHPLNAKPDDKSGETGLGWSLIAGGTISRTVRGGGPDEKSRLIGFSNPPKVKYGIYNKASNPTYKIINNDYSFNYNDYTFDTGIGKFDTEYDLYQYNFMGQSGRFYVVKNADGTYTVEKLDKNNLKISCAEDSTTGAIKSFTIIDDKGIQYLFDAMEKSQKSIANIKIGMTTGTGNIIPDTEIADYFTSFHLVKINDQNNTNLVEFKYDLSSWVKFYDVPTTTTRLAGNVNYTNYTGATGQLQSPDGSIPGAIEVQNIYNISLTRLLTSIEVKGKGTVYLNYEQGRQDSNYNESVNLYKLKSVQTNYIGQTPSSYTDKYIMDYDYSNVNYENTNGTTQLLKKLLLKKITKIAPNSQNSEYLLDYNINASVLKKDDWGYYTSTSGLSLDNAITTDVIKSITYPTKGKSVFTFDENEYSYHPTESVAMTPVTGYTMNNDYEAYINFSQFHPTDKQEFFNIQSAQSVNLQMLLGNLIYFNWKLRIFKKNADNTFSPAVYEFQYSAQTCNKVQPPACMVNNPNPDGSIISEFNTSVYLQPGIYYASLSGDYGPSNPAPTNDTFVARTTETTYVDVKISKGGGLRIKDLVYLENPSSTIFSKKYTYDYSNLDDPLRTSGALVFPKPIFKLSESYAYRNKLNNATMMYSADFDITTDYNILPVQKTQGADVGYKYVTVKQIDNDNHEKGRTEYTFRSPIDYPNEALILIQLPPLPIPNQDYLRGQLVSEKKYDSDNQLLSETTTDYVSSEYEKVDGVKLKDLYSNNMVAELFSFGSCQSLISQVGGSCALTTPYKNFEKFGVTLPAQKIEKSYFYKNGIQSSVIITTNNLYNTRDYPMSITQLFPDGNSSVTNYKYAHEKSNTRLINANMIGIPLETEVKKNSQTLSKVETLYNNVSDLFPSSVLSFDLQNSTPSTEITYDLYDSKGNLQQYTTKDGIPVSIVWGYNSTQPIAKIVGVEYSQINSLLTAIITASDVDASIPANEPDLLTALDTFRKNSALSNYQITTYTYDPLIGVTSITPPSGIREVYLYDPANRLKEIRENDASGKLLKEFKYNYKN</sequence>
<proteinExistence type="predicted"/>
<keyword evidence="3" id="KW-1185">Reference proteome</keyword>
<gene>
    <name evidence="2" type="ORF">N0B16_05590</name>
</gene>
<organism evidence="2 3">
    <name type="scientific">Chryseobacterium gilvum</name>
    <dbReference type="NCBI Taxonomy" id="2976534"/>
    <lineage>
        <taxon>Bacteria</taxon>
        <taxon>Pseudomonadati</taxon>
        <taxon>Bacteroidota</taxon>
        <taxon>Flavobacteriia</taxon>
        <taxon>Flavobacteriales</taxon>
        <taxon>Weeksellaceae</taxon>
        <taxon>Chryseobacterium group</taxon>
        <taxon>Chryseobacterium</taxon>
    </lineage>
</organism>
<accession>A0ABT2VWA8</accession>
<feature type="signal peptide" evidence="1">
    <location>
        <begin position="1"/>
        <end position="19"/>
    </location>
</feature>
<comment type="caution">
    <text evidence="2">The sequence shown here is derived from an EMBL/GenBank/DDBJ whole genome shotgun (WGS) entry which is preliminary data.</text>
</comment>
<dbReference type="RefSeq" id="WP_262989743.1">
    <property type="nucleotide sequence ID" value="NZ_JAOTEN010000001.1"/>
</dbReference>
<name>A0ABT2VWA8_9FLAO</name>
<protein>
    <recommendedName>
        <fullName evidence="4">YD repeat-containing protein</fullName>
    </recommendedName>
</protein>